<accession>A0A077M0K4</accession>
<dbReference type="GO" id="GO:0030026">
    <property type="term" value="P:intracellular manganese ion homeostasis"/>
    <property type="evidence" value="ECO:0007669"/>
    <property type="project" value="InterPro"/>
</dbReference>
<name>A0A077M0K4_9MICO</name>
<dbReference type="Pfam" id="PF01988">
    <property type="entry name" value="VIT1"/>
    <property type="match status" value="1"/>
</dbReference>
<organism evidence="6 7">
    <name type="scientific">Nostocoides japonicum T1-X7</name>
    <dbReference type="NCBI Taxonomy" id="1194083"/>
    <lineage>
        <taxon>Bacteria</taxon>
        <taxon>Bacillati</taxon>
        <taxon>Actinomycetota</taxon>
        <taxon>Actinomycetes</taxon>
        <taxon>Micrococcales</taxon>
        <taxon>Intrasporangiaceae</taxon>
        <taxon>Nostocoides</taxon>
    </lineage>
</organism>
<evidence type="ECO:0000256" key="5">
    <source>
        <dbReference type="SAM" id="Phobius"/>
    </source>
</evidence>
<keyword evidence="3 5" id="KW-1133">Transmembrane helix</keyword>
<gene>
    <name evidence="6" type="primary">pcl</name>
    <name evidence="6" type="ORF">BN12_420007</name>
</gene>
<dbReference type="OrthoDB" id="188924at2"/>
<dbReference type="GO" id="GO:0005384">
    <property type="term" value="F:manganese ion transmembrane transporter activity"/>
    <property type="evidence" value="ECO:0007669"/>
    <property type="project" value="InterPro"/>
</dbReference>
<dbReference type="CDD" id="cd02432">
    <property type="entry name" value="Nodulin-21_like_1"/>
    <property type="match status" value="1"/>
</dbReference>
<evidence type="ECO:0000256" key="4">
    <source>
        <dbReference type="ARBA" id="ARBA00023136"/>
    </source>
</evidence>
<feature type="transmembrane region" description="Helical" evidence="5">
    <location>
        <begin position="151"/>
        <end position="174"/>
    </location>
</feature>
<comment type="caution">
    <text evidence="6">The sequence shown here is derived from an EMBL/GenBank/DDBJ whole genome shotgun (WGS) entry which is preliminary data.</text>
</comment>
<dbReference type="PANTHER" id="PTHR31851">
    <property type="entry name" value="FE(2+)/MN(2+) TRANSPORTER PCL1"/>
    <property type="match status" value="1"/>
</dbReference>
<keyword evidence="4 5" id="KW-0472">Membrane</keyword>
<evidence type="ECO:0000256" key="1">
    <source>
        <dbReference type="ARBA" id="ARBA00004127"/>
    </source>
</evidence>
<evidence type="ECO:0000256" key="3">
    <source>
        <dbReference type="ARBA" id="ARBA00022989"/>
    </source>
</evidence>
<reference evidence="6 7" key="1">
    <citation type="journal article" date="2013" name="ISME J.">
        <title>A metabolic model for members of the genus Tetrasphaera involved in enhanced biological phosphorus removal.</title>
        <authorList>
            <person name="Kristiansen R."/>
            <person name="Nguyen H.T.T."/>
            <person name="Saunders A.M."/>
            <person name="Nielsen J.L."/>
            <person name="Wimmer R."/>
            <person name="Le V.Q."/>
            <person name="McIlroy S.J."/>
            <person name="Petrovski S."/>
            <person name="Seviour R.J."/>
            <person name="Calteau A."/>
            <person name="Nielsen K.L."/>
            <person name="Nielsen P.H."/>
        </authorList>
    </citation>
    <scope>NUCLEOTIDE SEQUENCE [LARGE SCALE GENOMIC DNA]</scope>
    <source>
        <strain evidence="6 7">T1-X7</strain>
    </source>
</reference>
<dbReference type="EMBL" id="CAJB01000357">
    <property type="protein sequence ID" value="CCH79376.1"/>
    <property type="molecule type" value="Genomic_DNA"/>
</dbReference>
<dbReference type="RefSeq" id="WP_048551280.1">
    <property type="nucleotide sequence ID" value="NZ_HF570958.1"/>
</dbReference>
<dbReference type="InterPro" id="IPR008217">
    <property type="entry name" value="Ccc1_fam"/>
</dbReference>
<feature type="transmembrane region" description="Helical" evidence="5">
    <location>
        <begin position="181"/>
        <end position="203"/>
    </location>
</feature>
<evidence type="ECO:0000256" key="2">
    <source>
        <dbReference type="ARBA" id="ARBA00022692"/>
    </source>
</evidence>
<keyword evidence="7" id="KW-1185">Reference proteome</keyword>
<comment type="subcellular location">
    <subcellularLocation>
        <location evidence="1">Endomembrane system</location>
        <topology evidence="1">Multi-pass membrane protein</topology>
    </subcellularLocation>
</comment>
<dbReference type="GO" id="GO:0012505">
    <property type="term" value="C:endomembrane system"/>
    <property type="evidence" value="ECO:0007669"/>
    <property type="project" value="UniProtKB-SubCell"/>
</dbReference>
<dbReference type="STRING" id="1194083.BN12_420007"/>
<dbReference type="AlphaFoldDB" id="A0A077M0K4"/>
<dbReference type="Proteomes" id="UP000035721">
    <property type="component" value="Unassembled WGS sequence"/>
</dbReference>
<keyword evidence="2 5" id="KW-0812">Transmembrane</keyword>
<evidence type="ECO:0000313" key="6">
    <source>
        <dbReference type="EMBL" id="CCH79376.1"/>
    </source>
</evidence>
<feature type="transmembrane region" description="Helical" evidence="5">
    <location>
        <begin position="215"/>
        <end position="234"/>
    </location>
</feature>
<evidence type="ECO:0000313" key="7">
    <source>
        <dbReference type="Proteomes" id="UP000035721"/>
    </source>
</evidence>
<sequence length="236" mass="23816">MTQQPHPGEPHDKGVSGRLNALRAGVLGANDGIVSVAGIVIGVAAATISRGAIATAGIAGLTAGAMSMAAGEYVSVSTQRDTEEALVTKEVAELREEPEAELEELAGMYVARGLTDELAHEVARQLTAKDALAAHAEVELGIDLDDLANPWAAAGASMLAFTIGGLLPLVAILLPGPSHRVVVTVLGVLVALALTGLVSARLGDSPVKRPIVRNVAGGALAMAVTYGVGSLVGTRV</sequence>
<protein>
    <submittedName>
        <fullName evidence="6">Fe(2+)/Mn(2+) transporter pcl1</fullName>
    </submittedName>
</protein>
<proteinExistence type="predicted"/>